<feature type="region of interest" description="Disordered" evidence="1">
    <location>
        <begin position="124"/>
        <end position="156"/>
    </location>
</feature>
<reference evidence="2" key="1">
    <citation type="journal article" date="2014" name="Genome Announc.">
        <title>Draft Genome Sequences of a Phylogenetically Diverse Suite of Pseudomonas syringae Strains from Multiple Source Populations.</title>
        <authorList>
            <person name="Baltrus D.A."/>
            <person name="Yourstone S."/>
            <person name="Lind A."/>
            <person name="Guilbaud C."/>
            <person name="Sands D.C."/>
            <person name="Jones C.D."/>
            <person name="Morris C.E."/>
            <person name="Dangl J.L."/>
        </authorList>
    </citation>
    <scope>NUCLEOTIDE SEQUENCE</scope>
    <source>
        <strain evidence="2">CC1417</strain>
    </source>
</reference>
<sequence>MTTSRSTLSAAEQTRQAFRKARLERARQGPDPTPEALELNGALGPIPGDDRNLWPKTQWGKDLTVRVPNSLLLYPYEVIYFVMDGDELERRVLNDPVTPEDREFVITADKIEDEGVYVFEYQHTNQDGNTNPSSPRSLSVDHLPPNDNVAGSSPELPQDIIDNGLTLAYLDANATVDVTIPRSSDITAGDEILLYWGPVGPRQDPDPVVPVARLTVTEAAALPGADRPVVSLDSDVVKTLKEGLIAVLYRYVDRTGNLGQPSRWQEVHVDLAPLAENLVAPTVPLAADGLIDRADARLGVYLEIPAPGYGNQQPDDLIEVNWESTTVPAVPLSDFRMQIFVDWPTLSAGGALNARAFKVSYSVVRGLAKTPSPEIDIAVDFAVAGIDPDPDPNPDGPDPINDKLPRVVIKSRETPPVDNVLGTADKDQDARVELTPNPVADGQFLRLYWGALPSYVDEVVVTSTPIDPVVFTVPWDKIQESGYSDKLPVYYTTWNGTNEQESVRTEVDVRIVETVGLADVEFPDRYPGNPTTPIINCCSKPWDGIKARIPGDPVNFAAGDSVTVSWRAYEDAQGNTPIDGTDYTFPALTLDDDKVNDGFLVTVPYDDHIEPIVTRGSGRVTYVLTKASGQIGAHSTLVIVTRVFSSGPSLCTPQYPGVCS</sequence>
<gene>
    <name evidence="2" type="ORF">N011_19755</name>
</gene>
<evidence type="ECO:0000313" key="2">
    <source>
        <dbReference type="EMBL" id="XCN66703.1"/>
    </source>
</evidence>
<name>A0AAU8LF43_PSESX</name>
<feature type="compositionally biased region" description="Polar residues" evidence="1">
    <location>
        <begin position="124"/>
        <end position="137"/>
    </location>
</feature>
<evidence type="ECO:0000256" key="1">
    <source>
        <dbReference type="SAM" id="MobiDB-lite"/>
    </source>
</evidence>
<reference evidence="2" key="2">
    <citation type="submission" date="2024-07" db="EMBL/GenBank/DDBJ databases">
        <title>A complete genome sequence for Pseudomonas syringae CC1417.</title>
        <authorList>
            <person name="Baltrus D.A."/>
        </authorList>
    </citation>
    <scope>NUCLEOTIDE SEQUENCE</scope>
    <source>
        <strain evidence="2">CC1417</strain>
    </source>
</reference>
<feature type="region of interest" description="Disordered" evidence="1">
    <location>
        <begin position="19"/>
        <end position="52"/>
    </location>
</feature>
<dbReference type="RefSeq" id="WP_024694123.1">
    <property type="nucleotide sequence ID" value="NZ_CP159362.1"/>
</dbReference>
<protein>
    <submittedName>
        <fullName evidence="2">Uncharacterized protein</fullName>
    </submittedName>
</protein>
<dbReference type="AlphaFoldDB" id="A0AAU8LF43"/>
<accession>A0AAU8LF43</accession>
<proteinExistence type="predicted"/>
<organism evidence="2">
    <name type="scientific">Pseudomonas syringae CC1417</name>
    <dbReference type="NCBI Taxonomy" id="1357272"/>
    <lineage>
        <taxon>Bacteria</taxon>
        <taxon>Pseudomonadati</taxon>
        <taxon>Pseudomonadota</taxon>
        <taxon>Gammaproteobacteria</taxon>
        <taxon>Pseudomonadales</taxon>
        <taxon>Pseudomonadaceae</taxon>
        <taxon>Pseudomonas</taxon>
        <taxon>Pseudomonas syringae</taxon>
    </lineage>
</organism>
<dbReference type="EMBL" id="CP159362">
    <property type="protein sequence ID" value="XCN66703.1"/>
    <property type="molecule type" value="Genomic_DNA"/>
</dbReference>